<comment type="caution">
    <text evidence="2">The sequence shown here is derived from an EMBL/GenBank/DDBJ whole genome shotgun (WGS) entry which is preliminary data.</text>
</comment>
<sequence>MANSFVLGNGTILLCFDAHGAVNDFYYPYVGSENHVGHGRTHRIGVWIDGEFSWMNDGSWNIEAGFERGTMASRIRAVNEGLQIEISFTDVVYNESNIFLRCAVVRNKDKKRREIRVFFSQQFSVGGTGFANTVYVHKDKKTVIHYKGRNVFLVSGMHAGTYFDDYSVGLAEVEGKEGTWKDAEDGILAKNAIEHGTVDSTIGFTLSIGADSEEDVYYWVTVGHTLGEATNLHEDVIKKTPAHIRESTIDYWHAWLSKRSFTFHGLSNKAADLFNTSLLVIRAHNDNHGGILASGDSVILQYGRDTYGYVWPRDGAITADALDKAGYFHIGERFYTFCNDLLSEDGYMLHKYNADRSFGSSWHPWLHDGKPQLAIQEDETALPLALLWNHYELTRDLEFVELIYNSFIVRAGQFLLDYRDPKTHLPLPSYDLWEERNGIHCFTASSVYGALVAVSRFAHLLGKEKDTVRFEKAAQLMKAAVLKYFYNKKEGYFIRSLWFEGTDMVEDTIIDSSSAYGIFRFGLLPSHDKRLVSAFGYTKEKLGVPLGDHWGLARYEGDMYYRVHNKQYPGNPWLVTTLWYVEYKISMAKTATDLEEIRSMLEWVADYTGGGGMLPEQINPYTGDPLSALPLTWSHSAYVLACIEYLKRLNALGLCITCYPIQNDL</sequence>
<organism evidence="2 3">
    <name type="scientific">Candidatus Ryanbacteria bacterium CG10_big_fil_rev_8_21_14_0_10_43_42</name>
    <dbReference type="NCBI Taxonomy" id="1974864"/>
    <lineage>
        <taxon>Bacteria</taxon>
        <taxon>Candidatus Ryaniibacteriota</taxon>
    </lineage>
</organism>
<dbReference type="Gene3D" id="1.50.10.10">
    <property type="match status" value="1"/>
</dbReference>
<dbReference type="InterPro" id="IPR011613">
    <property type="entry name" value="GH15-like"/>
</dbReference>
<protein>
    <submittedName>
        <fullName evidence="2">Glycoside hydrolase family 15</fullName>
    </submittedName>
</protein>
<dbReference type="SUPFAM" id="SSF48208">
    <property type="entry name" value="Six-hairpin glycosidases"/>
    <property type="match status" value="1"/>
</dbReference>
<dbReference type="Pfam" id="PF00723">
    <property type="entry name" value="Glyco_hydro_15"/>
    <property type="match status" value="2"/>
</dbReference>
<feature type="domain" description="GH15-like" evidence="1">
    <location>
        <begin position="289"/>
        <end position="583"/>
    </location>
</feature>
<evidence type="ECO:0000313" key="2">
    <source>
        <dbReference type="EMBL" id="PJE64151.1"/>
    </source>
</evidence>
<dbReference type="PANTHER" id="PTHR31616">
    <property type="entry name" value="TREHALASE"/>
    <property type="match status" value="1"/>
</dbReference>
<proteinExistence type="predicted"/>
<gene>
    <name evidence="2" type="ORF">COU90_04750</name>
</gene>
<evidence type="ECO:0000313" key="3">
    <source>
        <dbReference type="Proteomes" id="UP000229098"/>
    </source>
</evidence>
<dbReference type="Proteomes" id="UP000229098">
    <property type="component" value="Unassembled WGS sequence"/>
</dbReference>
<dbReference type="EMBL" id="PFEF01000010">
    <property type="protein sequence ID" value="PJE64151.1"/>
    <property type="molecule type" value="Genomic_DNA"/>
</dbReference>
<feature type="domain" description="GH15-like" evidence="1">
    <location>
        <begin position="598"/>
        <end position="639"/>
    </location>
</feature>
<dbReference type="PANTHER" id="PTHR31616:SF13">
    <property type="entry name" value="GLUCAN 1,4-ALPHA-GLUCOSIDASE"/>
    <property type="match status" value="1"/>
</dbReference>
<name>A0A2M8KW67_9BACT</name>
<dbReference type="GO" id="GO:0005975">
    <property type="term" value="P:carbohydrate metabolic process"/>
    <property type="evidence" value="ECO:0007669"/>
    <property type="project" value="InterPro"/>
</dbReference>
<dbReference type="AlphaFoldDB" id="A0A2M8KW67"/>
<accession>A0A2M8KW67</accession>
<dbReference type="GO" id="GO:0004553">
    <property type="term" value="F:hydrolase activity, hydrolyzing O-glycosyl compounds"/>
    <property type="evidence" value="ECO:0007669"/>
    <property type="project" value="TreeGrafter"/>
</dbReference>
<evidence type="ECO:0000259" key="1">
    <source>
        <dbReference type="Pfam" id="PF00723"/>
    </source>
</evidence>
<reference evidence="3" key="1">
    <citation type="submission" date="2017-09" db="EMBL/GenBank/DDBJ databases">
        <title>Depth-based differentiation of microbial function through sediment-hosted aquifers and enrichment of novel symbionts in the deep terrestrial subsurface.</title>
        <authorList>
            <person name="Probst A.J."/>
            <person name="Ladd B."/>
            <person name="Jarett J.K."/>
            <person name="Geller-Mcgrath D.E."/>
            <person name="Sieber C.M.K."/>
            <person name="Emerson J.B."/>
            <person name="Anantharaman K."/>
            <person name="Thomas B.C."/>
            <person name="Malmstrom R."/>
            <person name="Stieglmeier M."/>
            <person name="Klingl A."/>
            <person name="Woyke T."/>
            <person name="Ryan C.M."/>
            <person name="Banfield J.F."/>
        </authorList>
    </citation>
    <scope>NUCLEOTIDE SEQUENCE [LARGE SCALE GENOMIC DNA]</scope>
</reference>
<keyword evidence="2" id="KW-0378">Hydrolase</keyword>
<dbReference type="InterPro" id="IPR008928">
    <property type="entry name" value="6-hairpin_glycosidase_sf"/>
</dbReference>
<dbReference type="InterPro" id="IPR012341">
    <property type="entry name" value="6hp_glycosidase-like_sf"/>
</dbReference>